<reference evidence="2 3" key="1">
    <citation type="journal article" date="2017" name="Gigascience">
        <title>Genome sequence of the small brown planthopper, Laodelphax striatellus.</title>
        <authorList>
            <person name="Zhu J."/>
            <person name="Jiang F."/>
            <person name="Wang X."/>
            <person name="Yang P."/>
            <person name="Bao Y."/>
            <person name="Zhao W."/>
            <person name="Wang W."/>
            <person name="Lu H."/>
            <person name="Wang Q."/>
            <person name="Cui N."/>
            <person name="Li J."/>
            <person name="Chen X."/>
            <person name="Luo L."/>
            <person name="Yu J."/>
            <person name="Kang L."/>
            <person name="Cui F."/>
        </authorList>
    </citation>
    <scope>NUCLEOTIDE SEQUENCE [LARGE SCALE GENOMIC DNA]</scope>
    <source>
        <strain evidence="2">Lst14</strain>
    </source>
</reference>
<dbReference type="EMBL" id="QKKF02016051">
    <property type="protein sequence ID" value="RZF41911.1"/>
    <property type="molecule type" value="Genomic_DNA"/>
</dbReference>
<dbReference type="Proteomes" id="UP000291343">
    <property type="component" value="Unassembled WGS sequence"/>
</dbReference>
<gene>
    <name evidence="2" type="ORF">LSTR_LSTR005679</name>
</gene>
<dbReference type="Gene3D" id="3.30.70.1820">
    <property type="entry name" value="L1 transposable element, RRM domain"/>
    <property type="match status" value="1"/>
</dbReference>
<comment type="caution">
    <text evidence="2">The sequence shown here is derived from an EMBL/GenBank/DDBJ whole genome shotgun (WGS) entry which is preliminary data.</text>
</comment>
<evidence type="ECO:0000256" key="1">
    <source>
        <dbReference type="SAM" id="MobiDB-lite"/>
    </source>
</evidence>
<accession>A0A482X9D2</accession>
<proteinExistence type="predicted"/>
<dbReference type="InParanoid" id="A0A482X9D2"/>
<dbReference type="AlphaFoldDB" id="A0A482X9D2"/>
<sequence>MSEEITFAVANMYQLKCRRAPSISGSKPSPVTLDNSSLAEEILTNMRSQVELAVSNAMKDILQELQLVKERTTTEDANSRTWEAMILESMTSNSMGRRHSLRIFGVPEKANESTDVEAMKIFKEKLGIEVQLEEINRSHRVGKPQPPRRTPAAGPAPTHHHQIPELQDAAQDLRGQSIIP</sequence>
<dbReference type="OrthoDB" id="6059368at2759"/>
<protein>
    <submittedName>
        <fullName evidence="2">Uncharacterized protein</fullName>
    </submittedName>
</protein>
<name>A0A482X9D2_LAOST</name>
<evidence type="ECO:0000313" key="3">
    <source>
        <dbReference type="Proteomes" id="UP000291343"/>
    </source>
</evidence>
<organism evidence="2 3">
    <name type="scientific">Laodelphax striatellus</name>
    <name type="common">Small brown planthopper</name>
    <name type="synonym">Delphax striatella</name>
    <dbReference type="NCBI Taxonomy" id="195883"/>
    <lineage>
        <taxon>Eukaryota</taxon>
        <taxon>Metazoa</taxon>
        <taxon>Ecdysozoa</taxon>
        <taxon>Arthropoda</taxon>
        <taxon>Hexapoda</taxon>
        <taxon>Insecta</taxon>
        <taxon>Pterygota</taxon>
        <taxon>Neoptera</taxon>
        <taxon>Paraneoptera</taxon>
        <taxon>Hemiptera</taxon>
        <taxon>Auchenorrhyncha</taxon>
        <taxon>Fulgoroidea</taxon>
        <taxon>Delphacidae</taxon>
        <taxon>Criomorphinae</taxon>
        <taxon>Laodelphax</taxon>
    </lineage>
</organism>
<keyword evidence="3" id="KW-1185">Reference proteome</keyword>
<evidence type="ECO:0000313" key="2">
    <source>
        <dbReference type="EMBL" id="RZF41911.1"/>
    </source>
</evidence>
<feature type="region of interest" description="Disordered" evidence="1">
    <location>
        <begin position="136"/>
        <end position="180"/>
    </location>
</feature>